<evidence type="ECO:0000313" key="2">
    <source>
        <dbReference type="EMBL" id="CAH2274614.1"/>
    </source>
</evidence>
<dbReference type="AlphaFoldDB" id="A0AAD1VYC5"/>
<keyword evidence="3" id="KW-1185">Reference proteome</keyword>
<proteinExistence type="predicted"/>
<accession>A0AAD1VYC5</accession>
<gene>
    <name evidence="2" type="ORF">PECUL_23A009689</name>
</gene>
<evidence type="ECO:0000313" key="3">
    <source>
        <dbReference type="Proteomes" id="UP001295444"/>
    </source>
</evidence>
<feature type="compositionally biased region" description="Polar residues" evidence="1">
    <location>
        <begin position="193"/>
        <end position="203"/>
    </location>
</feature>
<protein>
    <submittedName>
        <fullName evidence="2">Uncharacterized protein</fullName>
    </submittedName>
</protein>
<dbReference type="Proteomes" id="UP001295444">
    <property type="component" value="Chromosome 03"/>
</dbReference>
<organism evidence="2 3">
    <name type="scientific">Pelobates cultripes</name>
    <name type="common">Western spadefoot toad</name>
    <dbReference type="NCBI Taxonomy" id="61616"/>
    <lineage>
        <taxon>Eukaryota</taxon>
        <taxon>Metazoa</taxon>
        <taxon>Chordata</taxon>
        <taxon>Craniata</taxon>
        <taxon>Vertebrata</taxon>
        <taxon>Euteleostomi</taxon>
        <taxon>Amphibia</taxon>
        <taxon>Batrachia</taxon>
        <taxon>Anura</taxon>
        <taxon>Pelobatoidea</taxon>
        <taxon>Pelobatidae</taxon>
        <taxon>Pelobates</taxon>
    </lineage>
</organism>
<sequence>MADGQAAAPRTTEAQGPSLADIRADIRALTEAMVTKSDLQALSANLHEAIRSEVATIQRDIAAQDGRIQSLEATNQTTVNRLEATNTAITKLGTMLLQLRRQTEDLDNRGRRANIRIRNLPEAQARHNNEWRSLCWPDEVPNFLRTMGLPNMEVADWVLGSLEQRNNQPAPRAPRRRREDSPQGLPARRHQLPAQQQAQPGEH</sequence>
<dbReference type="EMBL" id="OW240914">
    <property type="protein sequence ID" value="CAH2274614.1"/>
    <property type="molecule type" value="Genomic_DNA"/>
</dbReference>
<evidence type="ECO:0000256" key="1">
    <source>
        <dbReference type="SAM" id="MobiDB-lite"/>
    </source>
</evidence>
<name>A0AAD1VYC5_PELCU</name>
<reference evidence="2" key="1">
    <citation type="submission" date="2022-03" db="EMBL/GenBank/DDBJ databases">
        <authorList>
            <person name="Alioto T."/>
            <person name="Alioto T."/>
            <person name="Gomez Garrido J."/>
        </authorList>
    </citation>
    <scope>NUCLEOTIDE SEQUENCE</scope>
</reference>
<feature type="region of interest" description="Disordered" evidence="1">
    <location>
        <begin position="162"/>
        <end position="203"/>
    </location>
</feature>